<reference evidence="2" key="1">
    <citation type="journal article" date="2013" name="Nature">
        <title>Draft genome of the wheat A-genome progenitor Triticum urartu.</title>
        <authorList>
            <person name="Ling H.Q."/>
            <person name="Zhao S."/>
            <person name="Liu D."/>
            <person name="Wang J."/>
            <person name="Sun H."/>
            <person name="Zhang C."/>
            <person name="Fan H."/>
            <person name="Li D."/>
            <person name="Dong L."/>
            <person name="Tao Y."/>
            <person name="Gao C."/>
            <person name="Wu H."/>
            <person name="Li Y."/>
            <person name="Cui Y."/>
            <person name="Guo X."/>
            <person name="Zheng S."/>
            <person name="Wang B."/>
            <person name="Yu K."/>
            <person name="Liang Q."/>
            <person name="Yang W."/>
            <person name="Lou X."/>
            <person name="Chen J."/>
            <person name="Feng M."/>
            <person name="Jian J."/>
            <person name="Zhang X."/>
            <person name="Luo G."/>
            <person name="Jiang Y."/>
            <person name="Liu J."/>
            <person name="Wang Z."/>
            <person name="Sha Y."/>
            <person name="Zhang B."/>
            <person name="Wu H."/>
            <person name="Tang D."/>
            <person name="Shen Q."/>
            <person name="Xue P."/>
            <person name="Zou S."/>
            <person name="Wang X."/>
            <person name="Liu X."/>
            <person name="Wang F."/>
            <person name="Yang Y."/>
            <person name="An X."/>
            <person name="Dong Z."/>
            <person name="Zhang K."/>
            <person name="Zhang X."/>
            <person name="Luo M.C."/>
            <person name="Dvorak J."/>
            <person name="Tong Y."/>
            <person name="Wang J."/>
            <person name="Yang H."/>
            <person name="Li Z."/>
            <person name="Wang D."/>
            <person name="Zhang A."/>
            <person name="Wang J."/>
        </authorList>
    </citation>
    <scope>NUCLEOTIDE SEQUENCE</scope>
    <source>
        <strain evidence="2">cv. G1812</strain>
    </source>
</reference>
<dbReference type="Gramene" id="TuG1812G0200003924.01.T01">
    <property type="protein sequence ID" value="TuG1812G0200003924.01.T01.cds348183"/>
    <property type="gene ID" value="TuG1812G0200003924.01"/>
</dbReference>
<reference evidence="1" key="2">
    <citation type="submission" date="2018-03" db="EMBL/GenBank/DDBJ databases">
        <title>The Triticum urartu genome reveals the dynamic nature of wheat genome evolution.</title>
        <authorList>
            <person name="Ling H."/>
            <person name="Ma B."/>
            <person name="Shi X."/>
            <person name="Liu H."/>
            <person name="Dong L."/>
            <person name="Sun H."/>
            <person name="Cao Y."/>
            <person name="Gao Q."/>
            <person name="Zheng S."/>
            <person name="Li Y."/>
            <person name="Yu Y."/>
            <person name="Du H."/>
            <person name="Qi M."/>
            <person name="Li Y."/>
            <person name="Yu H."/>
            <person name="Cui Y."/>
            <person name="Wang N."/>
            <person name="Chen C."/>
            <person name="Wu H."/>
            <person name="Zhao Y."/>
            <person name="Zhang J."/>
            <person name="Li Y."/>
            <person name="Zhou W."/>
            <person name="Zhang B."/>
            <person name="Hu W."/>
            <person name="Eijk M."/>
            <person name="Tang J."/>
            <person name="Witsenboer H."/>
            <person name="Zhao S."/>
            <person name="Li Z."/>
            <person name="Zhang A."/>
            <person name="Wang D."/>
            <person name="Liang C."/>
        </authorList>
    </citation>
    <scope>NUCLEOTIDE SEQUENCE [LARGE SCALE GENOMIC DNA]</scope>
    <source>
        <strain evidence="1">cv. G1812</strain>
    </source>
</reference>
<protein>
    <submittedName>
        <fullName evidence="1">Uncharacterized protein</fullName>
    </submittedName>
</protein>
<reference evidence="1" key="3">
    <citation type="submission" date="2022-06" db="UniProtKB">
        <authorList>
            <consortium name="EnsemblPlants"/>
        </authorList>
    </citation>
    <scope>IDENTIFICATION</scope>
</reference>
<accession>A0A8R7TJX4</accession>
<evidence type="ECO:0000313" key="2">
    <source>
        <dbReference type="Proteomes" id="UP000015106"/>
    </source>
</evidence>
<keyword evidence="2" id="KW-1185">Reference proteome</keyword>
<dbReference type="EnsemblPlants" id="TuG1812G0200003924.01.T01">
    <property type="protein sequence ID" value="TuG1812G0200003924.01.T01.cds348183"/>
    <property type="gene ID" value="TuG1812G0200003924.01"/>
</dbReference>
<organism evidence="1 2">
    <name type="scientific">Triticum urartu</name>
    <name type="common">Red wild einkorn</name>
    <name type="synonym">Crithodium urartu</name>
    <dbReference type="NCBI Taxonomy" id="4572"/>
    <lineage>
        <taxon>Eukaryota</taxon>
        <taxon>Viridiplantae</taxon>
        <taxon>Streptophyta</taxon>
        <taxon>Embryophyta</taxon>
        <taxon>Tracheophyta</taxon>
        <taxon>Spermatophyta</taxon>
        <taxon>Magnoliopsida</taxon>
        <taxon>Liliopsida</taxon>
        <taxon>Poales</taxon>
        <taxon>Poaceae</taxon>
        <taxon>BOP clade</taxon>
        <taxon>Pooideae</taxon>
        <taxon>Triticodae</taxon>
        <taxon>Triticeae</taxon>
        <taxon>Triticinae</taxon>
        <taxon>Triticum</taxon>
    </lineage>
</organism>
<dbReference type="AlphaFoldDB" id="A0A8R7TJX4"/>
<proteinExistence type="predicted"/>
<dbReference type="Proteomes" id="UP000015106">
    <property type="component" value="Chromosome 2"/>
</dbReference>
<evidence type="ECO:0000313" key="1">
    <source>
        <dbReference type="EnsemblPlants" id="TuG1812G0200003924.01.T01.cds348183"/>
    </source>
</evidence>
<name>A0A8R7TJX4_TRIUA</name>
<sequence length="53" mass="6083">MDFVKKWTSERLKLRKRKICHRPGTLCYGKTESSYTNQASYGEGTIPVAFKGN</sequence>